<dbReference type="AlphaFoldDB" id="A0A2P7YPY3"/>
<keyword evidence="1" id="KW-0732">Signal</keyword>
<name>A0A2P7YPY3_9PEZI</name>
<reference evidence="2 3" key="1">
    <citation type="submission" date="2017-05" db="EMBL/GenBank/DDBJ databases">
        <title>Draft genome sequence of Elsinoe australis.</title>
        <authorList>
            <person name="Cheng Q."/>
        </authorList>
    </citation>
    <scope>NUCLEOTIDE SEQUENCE [LARGE SCALE GENOMIC DNA]</scope>
    <source>
        <strain evidence="2 3">NL1</strain>
    </source>
</reference>
<sequence>MRIISLLAGLYAAVAVYANQNAAPYELMWYYDAYKIQWRGGGPKTIATGFTHTLGTNTKFEDAAKDQGLDGICTFDEFVRHIAGNHYTGFKTSADPLKQLDPDEKEVTAEIQRLEAVAKSITGIRPVDTQWRVNIANLLPGNAVSAHGPSSPLAPALDELDKAVDNARALKVGDSRINTLSEDGVKCLNIAQQFRQAKFGTELRGNLKDLLGPKGVKTLTMVSNDMLYKDGTMNKKSAFQTVDWDATLKVSGVTATKANVRDALASIAAGTTGLKKDGGKTHLANIFSMQSTVTHLGGL</sequence>
<protein>
    <submittedName>
        <fullName evidence="2">Uncharacterized protein</fullName>
    </submittedName>
</protein>
<dbReference type="EMBL" id="NHZQ01000404">
    <property type="protein sequence ID" value="PSK38024.1"/>
    <property type="molecule type" value="Genomic_DNA"/>
</dbReference>
<organism evidence="2 3">
    <name type="scientific">Elsinoe australis</name>
    <dbReference type="NCBI Taxonomy" id="40998"/>
    <lineage>
        <taxon>Eukaryota</taxon>
        <taxon>Fungi</taxon>
        <taxon>Dikarya</taxon>
        <taxon>Ascomycota</taxon>
        <taxon>Pezizomycotina</taxon>
        <taxon>Dothideomycetes</taxon>
        <taxon>Dothideomycetidae</taxon>
        <taxon>Myriangiales</taxon>
        <taxon>Elsinoaceae</taxon>
        <taxon>Elsinoe</taxon>
    </lineage>
</organism>
<keyword evidence="3" id="KW-1185">Reference proteome</keyword>
<evidence type="ECO:0000256" key="1">
    <source>
        <dbReference type="SAM" id="SignalP"/>
    </source>
</evidence>
<dbReference type="Proteomes" id="UP000243723">
    <property type="component" value="Unassembled WGS sequence"/>
</dbReference>
<dbReference type="OrthoDB" id="3439500at2759"/>
<feature type="signal peptide" evidence="1">
    <location>
        <begin position="1"/>
        <end position="18"/>
    </location>
</feature>
<evidence type="ECO:0000313" key="3">
    <source>
        <dbReference type="Proteomes" id="UP000243723"/>
    </source>
</evidence>
<evidence type="ECO:0000313" key="2">
    <source>
        <dbReference type="EMBL" id="PSK38024.1"/>
    </source>
</evidence>
<comment type="caution">
    <text evidence="2">The sequence shown here is derived from an EMBL/GenBank/DDBJ whole genome shotgun (WGS) entry which is preliminary data.</text>
</comment>
<gene>
    <name evidence="2" type="ORF">B9Z65_1215</name>
</gene>
<accession>A0A2P7YPY3</accession>
<feature type="chain" id="PRO_5015180205" evidence="1">
    <location>
        <begin position="19"/>
        <end position="299"/>
    </location>
</feature>
<proteinExistence type="predicted"/>